<protein>
    <submittedName>
        <fullName evidence="1">Uncharacterized protein</fullName>
    </submittedName>
</protein>
<gene>
    <name evidence="1" type="ORF">L0U88_08830</name>
</gene>
<name>A0ABS9BI65_9BACT</name>
<dbReference type="Proteomes" id="UP001200145">
    <property type="component" value="Unassembled WGS sequence"/>
</dbReference>
<evidence type="ECO:0000313" key="2">
    <source>
        <dbReference type="Proteomes" id="UP001200145"/>
    </source>
</evidence>
<accession>A0ABS9BI65</accession>
<dbReference type="EMBL" id="JAKEVY010000002">
    <property type="protein sequence ID" value="MCF1714728.1"/>
    <property type="molecule type" value="Genomic_DNA"/>
</dbReference>
<dbReference type="RefSeq" id="WP_234865681.1">
    <property type="nucleotide sequence ID" value="NZ_JAKEVY010000002.1"/>
</dbReference>
<organism evidence="1 2">
    <name type="scientific">Flavihumibacter fluminis</name>
    <dbReference type="NCBI Taxonomy" id="2909236"/>
    <lineage>
        <taxon>Bacteria</taxon>
        <taxon>Pseudomonadati</taxon>
        <taxon>Bacteroidota</taxon>
        <taxon>Chitinophagia</taxon>
        <taxon>Chitinophagales</taxon>
        <taxon>Chitinophagaceae</taxon>
        <taxon>Flavihumibacter</taxon>
    </lineage>
</organism>
<sequence length="148" mass="17288">MKKDQQLKLENELLKIRLLAETGAVVHIDSDASPEMEHAFLQMVLSIESQYPLKKTTVHNFIGEPLLPVLKYLETEQDCSIEVEKLLQVLDLNFIDVVFPEHLSWKEMLRFLVQDLMPEPIDDIRIPQLRALFFYDTFHPDSPLFLPN</sequence>
<proteinExistence type="predicted"/>
<evidence type="ECO:0000313" key="1">
    <source>
        <dbReference type="EMBL" id="MCF1714728.1"/>
    </source>
</evidence>
<reference evidence="1 2" key="1">
    <citation type="submission" date="2022-01" db="EMBL/GenBank/DDBJ databases">
        <title>Flavihumibacter sp. nov., isolated from sediment of a river.</title>
        <authorList>
            <person name="Liu H."/>
        </authorList>
    </citation>
    <scope>NUCLEOTIDE SEQUENCE [LARGE SCALE GENOMIC DNA]</scope>
    <source>
        <strain evidence="1 2">RY-1</strain>
    </source>
</reference>
<keyword evidence="2" id="KW-1185">Reference proteome</keyword>
<comment type="caution">
    <text evidence="1">The sequence shown here is derived from an EMBL/GenBank/DDBJ whole genome shotgun (WGS) entry which is preliminary data.</text>
</comment>